<protein>
    <recommendedName>
        <fullName evidence="10">Glutamate--tRNA ligase</fullName>
        <ecNumber evidence="10">6.1.1.17</ecNumber>
    </recommendedName>
    <alternativeName>
        <fullName evidence="10">Glutamyl-tRNA synthetase</fullName>
        <shortName evidence="10">GluRS</shortName>
    </alternativeName>
</protein>
<evidence type="ECO:0000256" key="10">
    <source>
        <dbReference type="HAMAP-Rule" id="MF_00022"/>
    </source>
</evidence>
<organism evidence="13">
    <name type="scientific">Candidatus Moduliflexus flocculans</name>
    <dbReference type="NCBI Taxonomy" id="1499966"/>
    <lineage>
        <taxon>Bacteria</taxon>
        <taxon>Candidatus Moduliflexota</taxon>
        <taxon>Candidatus Moduliflexia</taxon>
        <taxon>Candidatus Moduliflexales</taxon>
        <taxon>Candidatus Moduliflexaceae</taxon>
    </lineage>
</organism>
<comment type="subcellular location">
    <subcellularLocation>
        <location evidence="1 10">Cytoplasm</location>
    </subcellularLocation>
</comment>
<evidence type="ECO:0000256" key="1">
    <source>
        <dbReference type="ARBA" id="ARBA00004496"/>
    </source>
</evidence>
<accession>A0A0S6VVI5</accession>
<gene>
    <name evidence="10" type="primary">gltX</name>
    <name evidence="13" type="ORF">U14_00472</name>
</gene>
<dbReference type="GO" id="GO:0008270">
    <property type="term" value="F:zinc ion binding"/>
    <property type="evidence" value="ECO:0007669"/>
    <property type="project" value="UniProtKB-UniRule"/>
</dbReference>
<feature type="short sequence motif" description="'KMSKS' region" evidence="10">
    <location>
        <begin position="237"/>
        <end position="241"/>
    </location>
</feature>
<feature type="binding site" evidence="10">
    <location>
        <position position="126"/>
    </location>
    <ligand>
        <name>Zn(2+)</name>
        <dbReference type="ChEBI" id="CHEBI:29105"/>
    </ligand>
</feature>
<dbReference type="Gene3D" id="3.40.50.620">
    <property type="entry name" value="HUPs"/>
    <property type="match status" value="1"/>
</dbReference>
<dbReference type="Pfam" id="PF19269">
    <property type="entry name" value="Anticodon_2"/>
    <property type="match status" value="1"/>
</dbReference>
<evidence type="ECO:0000256" key="5">
    <source>
        <dbReference type="ARBA" id="ARBA00022598"/>
    </source>
</evidence>
<comment type="function">
    <text evidence="10">Catalyzes the attachment of glutamate to tRNA(Glu) in a two-step reaction: glutamate is first activated by ATP to form Glu-AMP and then transferred to the acceptor end of tRNA(Glu).</text>
</comment>
<evidence type="ECO:0000256" key="3">
    <source>
        <dbReference type="ARBA" id="ARBA00011245"/>
    </source>
</evidence>
<dbReference type="GO" id="GO:0004818">
    <property type="term" value="F:glutamate-tRNA ligase activity"/>
    <property type="evidence" value="ECO:0007669"/>
    <property type="project" value="UniProtKB-UniRule"/>
</dbReference>
<keyword evidence="4 10" id="KW-0963">Cytoplasm</keyword>
<comment type="catalytic activity">
    <reaction evidence="10">
        <text>tRNA(Glu) + L-glutamate + ATP = L-glutamyl-tRNA(Glu) + AMP + diphosphate</text>
        <dbReference type="Rhea" id="RHEA:23540"/>
        <dbReference type="Rhea" id="RHEA-COMP:9663"/>
        <dbReference type="Rhea" id="RHEA-COMP:9680"/>
        <dbReference type="ChEBI" id="CHEBI:29985"/>
        <dbReference type="ChEBI" id="CHEBI:30616"/>
        <dbReference type="ChEBI" id="CHEBI:33019"/>
        <dbReference type="ChEBI" id="CHEBI:78442"/>
        <dbReference type="ChEBI" id="CHEBI:78520"/>
        <dbReference type="ChEBI" id="CHEBI:456215"/>
        <dbReference type="EC" id="6.1.1.17"/>
    </reaction>
</comment>
<dbReference type="PRINTS" id="PR00987">
    <property type="entry name" value="TRNASYNTHGLU"/>
</dbReference>
<dbReference type="InterPro" id="IPR049940">
    <property type="entry name" value="GluQ/Sye"/>
</dbReference>
<dbReference type="EMBL" id="DF820455">
    <property type="protein sequence ID" value="GAK49251.1"/>
    <property type="molecule type" value="Genomic_DNA"/>
</dbReference>
<keyword evidence="7 10" id="KW-0067">ATP-binding</keyword>
<dbReference type="PANTHER" id="PTHR43311">
    <property type="entry name" value="GLUTAMATE--TRNA LIGASE"/>
    <property type="match status" value="1"/>
</dbReference>
<dbReference type="Pfam" id="PF00749">
    <property type="entry name" value="tRNA-synt_1c"/>
    <property type="match status" value="1"/>
</dbReference>
<dbReference type="InterPro" id="IPR014729">
    <property type="entry name" value="Rossmann-like_a/b/a_fold"/>
</dbReference>
<keyword evidence="8 10" id="KW-0648">Protein biosynthesis</keyword>
<feature type="binding site" evidence="10">
    <location>
        <position position="128"/>
    </location>
    <ligand>
        <name>Zn(2+)</name>
        <dbReference type="ChEBI" id="CHEBI:29105"/>
    </ligand>
</feature>
<dbReference type="InterPro" id="IPR033910">
    <property type="entry name" value="GluRS_core"/>
</dbReference>
<dbReference type="EC" id="6.1.1.17" evidence="10"/>
<dbReference type="NCBIfam" id="TIGR00464">
    <property type="entry name" value="gltX_bact"/>
    <property type="match status" value="1"/>
</dbReference>
<evidence type="ECO:0000256" key="6">
    <source>
        <dbReference type="ARBA" id="ARBA00022741"/>
    </source>
</evidence>
<dbReference type="InterPro" id="IPR008925">
    <property type="entry name" value="aa_tRNA-synth_I_cd-bd_sf"/>
</dbReference>
<evidence type="ECO:0000313" key="13">
    <source>
        <dbReference type="EMBL" id="GAK49251.1"/>
    </source>
</evidence>
<keyword evidence="14" id="KW-1185">Reference proteome</keyword>
<dbReference type="Gene3D" id="1.10.10.350">
    <property type="match status" value="1"/>
</dbReference>
<dbReference type="PROSITE" id="PS00178">
    <property type="entry name" value="AA_TRNA_LIGASE_I"/>
    <property type="match status" value="1"/>
</dbReference>
<dbReference type="GO" id="GO:0005524">
    <property type="term" value="F:ATP binding"/>
    <property type="evidence" value="ECO:0007669"/>
    <property type="project" value="UniProtKB-UniRule"/>
</dbReference>
<evidence type="ECO:0000259" key="12">
    <source>
        <dbReference type="Pfam" id="PF19269"/>
    </source>
</evidence>
<comment type="similarity">
    <text evidence="2 10">Belongs to the class-I aminoacyl-tRNA synthetase family. Glutamate--tRNA ligase type 1 subfamily.</text>
</comment>
<evidence type="ECO:0000256" key="4">
    <source>
        <dbReference type="ARBA" id="ARBA00022490"/>
    </source>
</evidence>
<evidence type="ECO:0000256" key="2">
    <source>
        <dbReference type="ARBA" id="ARBA00007894"/>
    </source>
</evidence>
<dbReference type="InterPro" id="IPR004527">
    <property type="entry name" value="Glu-tRNA-ligase_bac/mito"/>
</dbReference>
<dbReference type="GO" id="GO:0000049">
    <property type="term" value="F:tRNA binding"/>
    <property type="evidence" value="ECO:0007669"/>
    <property type="project" value="InterPro"/>
</dbReference>
<evidence type="ECO:0000256" key="7">
    <source>
        <dbReference type="ARBA" id="ARBA00022840"/>
    </source>
</evidence>
<dbReference type="SUPFAM" id="SSF48163">
    <property type="entry name" value="An anticodon-binding domain of class I aminoacyl-tRNA synthetases"/>
    <property type="match status" value="1"/>
</dbReference>
<dbReference type="HOGENOM" id="CLU_015768_6_3_0"/>
<feature type="binding site" evidence="10">
    <location>
        <position position="240"/>
    </location>
    <ligand>
        <name>ATP</name>
        <dbReference type="ChEBI" id="CHEBI:30616"/>
    </ligand>
</feature>
<dbReference type="InterPro" id="IPR001412">
    <property type="entry name" value="aa-tRNA-synth_I_CS"/>
</dbReference>
<evidence type="ECO:0000256" key="9">
    <source>
        <dbReference type="ARBA" id="ARBA00023146"/>
    </source>
</evidence>
<dbReference type="HAMAP" id="MF_00022">
    <property type="entry name" value="Glu_tRNA_synth_type1"/>
    <property type="match status" value="1"/>
</dbReference>
<evidence type="ECO:0000259" key="11">
    <source>
        <dbReference type="Pfam" id="PF00749"/>
    </source>
</evidence>
<comment type="subunit">
    <text evidence="3 10">Monomer.</text>
</comment>
<feature type="domain" description="Aminoacyl-tRNA synthetase class I anticodon-binding" evidence="12">
    <location>
        <begin position="319"/>
        <end position="472"/>
    </location>
</feature>
<keyword evidence="5 10" id="KW-0436">Ligase</keyword>
<feature type="short sequence motif" description="'HIGH' region" evidence="10">
    <location>
        <begin position="10"/>
        <end position="20"/>
    </location>
</feature>
<dbReference type="GO" id="GO:0006424">
    <property type="term" value="P:glutamyl-tRNA aminoacylation"/>
    <property type="evidence" value="ECO:0007669"/>
    <property type="project" value="UniProtKB-UniRule"/>
</dbReference>
<proteinExistence type="inferred from homology"/>
<dbReference type="InterPro" id="IPR020058">
    <property type="entry name" value="Glu/Gln-tRNA-synth_Ib_cat-dom"/>
</dbReference>
<comment type="cofactor">
    <cofactor evidence="10">
        <name>Zn(2+)</name>
        <dbReference type="ChEBI" id="CHEBI:29105"/>
    </cofactor>
    <text evidence="10">Binds 1 zinc ion per subunit.</text>
</comment>
<keyword evidence="10" id="KW-0862">Zinc</keyword>
<evidence type="ECO:0000256" key="8">
    <source>
        <dbReference type="ARBA" id="ARBA00022917"/>
    </source>
</evidence>
<dbReference type="Proteomes" id="UP000030700">
    <property type="component" value="Unassembled WGS sequence"/>
</dbReference>
<dbReference type="CDD" id="cd00808">
    <property type="entry name" value="GluRS_core"/>
    <property type="match status" value="1"/>
</dbReference>
<feature type="binding site" evidence="10">
    <location>
        <position position="99"/>
    </location>
    <ligand>
        <name>Zn(2+)</name>
        <dbReference type="ChEBI" id="CHEBI:29105"/>
    </ligand>
</feature>
<dbReference type="InterPro" id="IPR020751">
    <property type="entry name" value="aa-tRNA-synth_I_codon-bd_sub2"/>
</dbReference>
<sequence>METIRTRFAPSPTGYLHIGGARTALFNWLFARHNKGVFVLRIEDTDAERSTPEAIQAIIDGMTWLGLDWDEGPFYQTQRYELYQQYAQKLLESGKAYKCYCTQQELEQKRARAQVEGKPFGYDRTCRDRADQPENLPFTVRFKAPLDGVTTVHDLVQGDVVFPNAELDDLIILRSDGSPTYNFCVVVDDVSMNITHVIRGNDHLSNTPKQIQMYEAMDFPVPKFAHIPLILGQDKAKLSKRHAATSVLSYRDNGYLPEALVNFLARLGWSHGDQEIFTLQEMVEAFTLEGVGKSAGVFNADKLLWISQHYLKAAPLDRLAGLLLPFLAEKYAPLHSPLTPGEPLTADSPWLHRVIQLQQERSRTLVEVADAVHYYFVEQVQYNEKAARKTFKPAAADLLSAFLPILEELETFDVAHLEEHARIFAEENGIQLGDIAQPIRVALTGGAGSPGLFDVMALLGKPLVIARIQHAIAWIRAQG</sequence>
<reference evidence="13" key="1">
    <citation type="journal article" date="2015" name="PeerJ">
        <title>First genomic representation of candidate bacterial phylum KSB3 points to enhanced environmental sensing as a trigger of wastewater bulking.</title>
        <authorList>
            <person name="Sekiguchi Y."/>
            <person name="Ohashi A."/>
            <person name="Parks D.H."/>
            <person name="Yamauchi T."/>
            <person name="Tyson G.W."/>
            <person name="Hugenholtz P."/>
        </authorList>
    </citation>
    <scope>NUCLEOTIDE SEQUENCE [LARGE SCALE GENOMIC DNA]</scope>
</reference>
<evidence type="ECO:0000313" key="14">
    <source>
        <dbReference type="Proteomes" id="UP000030700"/>
    </source>
</evidence>
<feature type="binding site" evidence="10">
    <location>
        <position position="101"/>
    </location>
    <ligand>
        <name>Zn(2+)</name>
        <dbReference type="ChEBI" id="CHEBI:29105"/>
    </ligand>
</feature>
<dbReference type="FunFam" id="3.40.50.620:FF:000007">
    <property type="entry name" value="Glutamate--tRNA ligase"/>
    <property type="match status" value="1"/>
</dbReference>
<dbReference type="PANTHER" id="PTHR43311:SF2">
    <property type="entry name" value="GLUTAMATE--TRNA LIGASE, MITOCHONDRIAL-RELATED"/>
    <property type="match status" value="1"/>
</dbReference>
<keyword evidence="10" id="KW-0479">Metal-binding</keyword>
<dbReference type="InterPro" id="IPR000924">
    <property type="entry name" value="Glu/Gln-tRNA-synth"/>
</dbReference>
<dbReference type="STRING" id="1499966.U14_00472"/>
<dbReference type="GO" id="GO:0005829">
    <property type="term" value="C:cytosol"/>
    <property type="evidence" value="ECO:0007669"/>
    <property type="project" value="TreeGrafter"/>
</dbReference>
<feature type="domain" description="Glutamyl/glutaminyl-tRNA synthetase class Ib catalytic" evidence="11">
    <location>
        <begin position="4"/>
        <end position="305"/>
    </location>
</feature>
<dbReference type="AlphaFoldDB" id="A0A0S6VVI5"/>
<keyword evidence="6 10" id="KW-0547">Nucleotide-binding</keyword>
<dbReference type="InterPro" id="IPR045462">
    <property type="entry name" value="aa-tRNA-synth_I_cd-bd"/>
</dbReference>
<dbReference type="SUPFAM" id="SSF52374">
    <property type="entry name" value="Nucleotidylyl transferase"/>
    <property type="match status" value="1"/>
</dbReference>
<keyword evidence="9 10" id="KW-0030">Aminoacyl-tRNA synthetase</keyword>
<name>A0A0S6VVI5_9BACT</name>